<feature type="transmembrane region" description="Helical" evidence="5">
    <location>
        <begin position="155"/>
        <end position="173"/>
    </location>
</feature>
<dbReference type="PANTHER" id="PTHR43847">
    <property type="entry name" value="BLL3993 PROTEIN"/>
    <property type="match status" value="1"/>
</dbReference>
<comment type="caution">
    <text evidence="6">The sequence shown here is derived from an EMBL/GenBank/DDBJ whole genome shotgun (WGS) entry which is preliminary data.</text>
</comment>
<dbReference type="AlphaFoldDB" id="A0A069BCH7"/>
<feature type="transmembrane region" description="Helical" evidence="5">
    <location>
        <begin position="179"/>
        <end position="196"/>
    </location>
</feature>
<dbReference type="GO" id="GO:0032259">
    <property type="term" value="P:methylation"/>
    <property type="evidence" value="ECO:0007669"/>
    <property type="project" value="UniProtKB-KW"/>
</dbReference>
<dbReference type="Proteomes" id="UP000030475">
    <property type="component" value="Unassembled WGS sequence"/>
</dbReference>
<dbReference type="EMBL" id="PHRB01000024">
    <property type="protein sequence ID" value="PJO64177.1"/>
    <property type="molecule type" value="Genomic_DNA"/>
</dbReference>
<feature type="transmembrane region" description="Helical" evidence="5">
    <location>
        <begin position="12"/>
        <end position="30"/>
    </location>
</feature>
<keyword evidence="6" id="KW-0808">Transferase</keyword>
<feature type="transmembrane region" description="Helical" evidence="5">
    <location>
        <begin position="75"/>
        <end position="96"/>
    </location>
</feature>
<feature type="transmembrane region" description="Helical" evidence="5">
    <location>
        <begin position="36"/>
        <end position="54"/>
    </location>
</feature>
<dbReference type="GeneID" id="93062075"/>
<comment type="subcellular location">
    <subcellularLocation>
        <location evidence="1">Endomembrane system</location>
        <topology evidence="1">Multi-pass membrane protein</topology>
    </subcellularLocation>
</comment>
<evidence type="ECO:0000256" key="1">
    <source>
        <dbReference type="ARBA" id="ARBA00004127"/>
    </source>
</evidence>
<reference evidence="7 9" key="2">
    <citation type="submission" date="2017-11" db="EMBL/GenBank/DDBJ databases">
        <title>Molecular characterization of Burkholderia pseudomallei and closely related isolates from Vietnam.</title>
        <authorList>
            <person name="Ustinov D.V."/>
            <person name="Antonov A.S."/>
            <person name="Avdusheva E.F."/>
            <person name="Shpak I.M."/>
            <person name="Zakharova I.B."/>
            <person name="Thi L.A."/>
            <person name="Teteryatnikova N."/>
            <person name="Lopasteyskaya Y.A."/>
            <person name="Kuzyutina J.A."/>
            <person name="Ngo T.N."/>
            <person name="Victorov D.V."/>
        </authorList>
    </citation>
    <scope>NUCLEOTIDE SEQUENCE [LARGE SCALE GENOMIC DNA]</scope>
    <source>
        <strain evidence="7 9">V1512</strain>
    </source>
</reference>
<proteinExistence type="predicted"/>
<organism evidence="6 8">
    <name type="scientific">Burkholderia pseudomallei</name>
    <name type="common">Pseudomonas pseudomallei</name>
    <dbReference type="NCBI Taxonomy" id="28450"/>
    <lineage>
        <taxon>Bacteria</taxon>
        <taxon>Pseudomonadati</taxon>
        <taxon>Pseudomonadota</taxon>
        <taxon>Betaproteobacteria</taxon>
        <taxon>Burkholderiales</taxon>
        <taxon>Burkholderiaceae</taxon>
        <taxon>Burkholderia</taxon>
        <taxon>pseudomallei group</taxon>
    </lineage>
</organism>
<evidence type="ECO:0000256" key="5">
    <source>
        <dbReference type="SAM" id="Phobius"/>
    </source>
</evidence>
<evidence type="ECO:0000256" key="2">
    <source>
        <dbReference type="ARBA" id="ARBA00022692"/>
    </source>
</evidence>
<dbReference type="InterPro" id="IPR052527">
    <property type="entry name" value="Metal_cation-efflux_comp"/>
</dbReference>
<dbReference type="InterPro" id="IPR007318">
    <property type="entry name" value="Phopholipid_MeTrfase"/>
</dbReference>
<dbReference type="KEGG" id="but:X994_4679"/>
<accession>A0A069BCH7</accession>
<protein>
    <submittedName>
        <fullName evidence="6">Isoprenylcysteine carboxyl methyltransferase family protein</fullName>
    </submittedName>
    <submittedName>
        <fullName evidence="7">Isoprenylcysteine carboxylmethyltransferase family protein</fullName>
    </submittedName>
</protein>
<evidence type="ECO:0000256" key="3">
    <source>
        <dbReference type="ARBA" id="ARBA00022989"/>
    </source>
</evidence>
<keyword evidence="4 5" id="KW-0472">Membrane</keyword>
<sequence>MNSLTKRALGAQVRFVAMLAVLIFASAGSLRYWQGWIYWFVFSGATTWLARHFLKHDPALVERRMRVGVRAERELSQKIILGVVSVASAGLIVAMGAEWRVLRMPFDWRPVALGNALVIAGFAICFAALRANRFASSIVEVKRDQPVISSGPYRFVRHPMYSGAMVIFFGSPIAAQSTWAWPFAAVLAVGVVARLVDEERYLSAHLDGYRAYCERVRWRLVPHVW</sequence>
<evidence type="ECO:0000313" key="6">
    <source>
        <dbReference type="EMBL" id="KGX16691.1"/>
    </source>
</evidence>
<dbReference type="Gene3D" id="1.20.120.1630">
    <property type="match status" value="1"/>
</dbReference>
<gene>
    <name evidence="7" type="ORF">CWD88_22340</name>
    <name evidence="6" type="ORF">Y036_5127</name>
</gene>
<dbReference type="GO" id="GO:0012505">
    <property type="term" value="C:endomembrane system"/>
    <property type="evidence" value="ECO:0007669"/>
    <property type="project" value="UniProtKB-SubCell"/>
</dbReference>
<dbReference type="Proteomes" id="UP000231878">
    <property type="component" value="Unassembled WGS sequence"/>
</dbReference>
<evidence type="ECO:0000313" key="7">
    <source>
        <dbReference type="EMBL" id="PJO64177.1"/>
    </source>
</evidence>
<dbReference type="PANTHER" id="PTHR43847:SF1">
    <property type="entry name" value="BLL3993 PROTEIN"/>
    <property type="match status" value="1"/>
</dbReference>
<dbReference type="Pfam" id="PF04191">
    <property type="entry name" value="PEMT"/>
    <property type="match status" value="1"/>
</dbReference>
<dbReference type="RefSeq" id="WP_004194457.1">
    <property type="nucleotide sequence ID" value="NZ_AP028072.1"/>
</dbReference>
<keyword evidence="6" id="KW-0489">Methyltransferase</keyword>
<evidence type="ECO:0000256" key="4">
    <source>
        <dbReference type="ARBA" id="ARBA00023136"/>
    </source>
</evidence>
<evidence type="ECO:0000313" key="9">
    <source>
        <dbReference type="Proteomes" id="UP000231878"/>
    </source>
</evidence>
<name>A0A069BCH7_BURPE</name>
<keyword evidence="2 5" id="KW-0812">Transmembrane</keyword>
<feature type="transmembrane region" description="Helical" evidence="5">
    <location>
        <begin position="108"/>
        <end position="129"/>
    </location>
</feature>
<dbReference type="OMA" id="FWPAGTF"/>
<dbReference type="EMBL" id="JQIM01000008">
    <property type="protein sequence ID" value="KGX16691.1"/>
    <property type="molecule type" value="Genomic_DNA"/>
</dbReference>
<keyword evidence="3 5" id="KW-1133">Transmembrane helix</keyword>
<evidence type="ECO:0000313" key="8">
    <source>
        <dbReference type="Proteomes" id="UP000030475"/>
    </source>
</evidence>
<dbReference type="GO" id="GO:0008168">
    <property type="term" value="F:methyltransferase activity"/>
    <property type="evidence" value="ECO:0007669"/>
    <property type="project" value="UniProtKB-KW"/>
</dbReference>
<reference evidence="6 8" key="1">
    <citation type="submission" date="2014-08" db="EMBL/GenBank/DDBJ databases">
        <authorList>
            <person name="Bunnell A."/>
            <person name="Chain P.S."/>
            <person name="Chertkov O."/>
            <person name="Currie B.J."/>
            <person name="Daligault H.E."/>
            <person name="Davenport K.W."/>
            <person name="Davis C."/>
            <person name="Gleasner C.D."/>
            <person name="Johnson S.L."/>
            <person name="Kaestli M."/>
            <person name="Koren S."/>
            <person name="Kunde Y.A."/>
            <person name="Mayo M."/>
            <person name="McMurry K.K."/>
            <person name="Price E.P."/>
            <person name="Reitenga K.G."/>
            <person name="Robison R."/>
            <person name="Rosovitz M.J."/>
            <person name="Sarovich D.S."/>
            <person name="Teshima H."/>
        </authorList>
    </citation>
    <scope>NUCLEOTIDE SEQUENCE [LARGE SCALE GENOMIC DNA]</scope>
    <source>
        <strain evidence="6 8">MSHR44</strain>
    </source>
</reference>